<organism evidence="1 2">
    <name type="scientific">Triplophysa rosa</name>
    <name type="common">Cave loach</name>
    <dbReference type="NCBI Taxonomy" id="992332"/>
    <lineage>
        <taxon>Eukaryota</taxon>
        <taxon>Metazoa</taxon>
        <taxon>Chordata</taxon>
        <taxon>Craniata</taxon>
        <taxon>Vertebrata</taxon>
        <taxon>Euteleostomi</taxon>
        <taxon>Actinopterygii</taxon>
        <taxon>Neopterygii</taxon>
        <taxon>Teleostei</taxon>
        <taxon>Ostariophysi</taxon>
        <taxon>Cypriniformes</taxon>
        <taxon>Nemacheilidae</taxon>
        <taxon>Triplophysa</taxon>
    </lineage>
</organism>
<reference evidence="1" key="1">
    <citation type="submission" date="2021-02" db="EMBL/GenBank/DDBJ databases">
        <title>Comparative genomics reveals that relaxation of natural selection precedes convergent phenotypic evolution of cavefish.</title>
        <authorList>
            <person name="Peng Z."/>
        </authorList>
    </citation>
    <scope>NUCLEOTIDE SEQUENCE</scope>
    <source>
        <tissue evidence="1">Muscle</tissue>
    </source>
</reference>
<accession>A0A9W7TR94</accession>
<dbReference type="EMBL" id="JAFHDT010000013">
    <property type="protein sequence ID" value="KAI7801341.1"/>
    <property type="molecule type" value="Genomic_DNA"/>
</dbReference>
<keyword evidence="2" id="KW-1185">Reference proteome</keyword>
<comment type="caution">
    <text evidence="1">The sequence shown here is derived from an EMBL/GenBank/DDBJ whole genome shotgun (WGS) entry which is preliminary data.</text>
</comment>
<gene>
    <name evidence="1" type="ORF">IRJ41_007414</name>
</gene>
<name>A0A9W7TR94_TRIRA</name>
<dbReference type="AlphaFoldDB" id="A0A9W7TR94"/>
<dbReference type="Proteomes" id="UP001059041">
    <property type="component" value="Linkage Group LG13"/>
</dbReference>
<evidence type="ECO:0000313" key="1">
    <source>
        <dbReference type="EMBL" id="KAI7801341.1"/>
    </source>
</evidence>
<proteinExistence type="predicted"/>
<sequence>MLKIGRFWRKGLMSSRHRIDCGDLFSVPCVALEVEWLIEKTSYACQEKELEKPTAVSHDVNTVTSEALHPQNFGSPQHYIGELAALPRGTHDMTVLRRCEKNKLAAVSCGLLADKKRTQERQHSSACSPGLRKCDRLSR</sequence>
<protein>
    <submittedName>
        <fullName evidence="1">Uncharacterized protein</fullName>
    </submittedName>
</protein>
<evidence type="ECO:0000313" key="2">
    <source>
        <dbReference type="Proteomes" id="UP001059041"/>
    </source>
</evidence>